<feature type="compositionally biased region" description="Acidic residues" evidence="1">
    <location>
        <begin position="194"/>
        <end position="209"/>
    </location>
</feature>
<feature type="compositionally biased region" description="Basic and acidic residues" evidence="1">
    <location>
        <begin position="256"/>
        <end position="273"/>
    </location>
</feature>
<reference evidence="2" key="1">
    <citation type="submission" date="2022-10" db="EMBL/GenBank/DDBJ databases">
        <authorList>
            <person name="Chen Y."/>
            <person name="Dougan E. K."/>
            <person name="Chan C."/>
            <person name="Rhodes N."/>
            <person name="Thang M."/>
        </authorList>
    </citation>
    <scope>NUCLEOTIDE SEQUENCE</scope>
</reference>
<organism evidence="2">
    <name type="scientific">Cladocopium goreaui</name>
    <dbReference type="NCBI Taxonomy" id="2562237"/>
    <lineage>
        <taxon>Eukaryota</taxon>
        <taxon>Sar</taxon>
        <taxon>Alveolata</taxon>
        <taxon>Dinophyceae</taxon>
        <taxon>Suessiales</taxon>
        <taxon>Symbiodiniaceae</taxon>
        <taxon>Cladocopium</taxon>
    </lineage>
</organism>
<dbReference type="OrthoDB" id="434442at2759"/>
<keyword evidence="4" id="KW-1185">Reference proteome</keyword>
<evidence type="ECO:0000313" key="3">
    <source>
        <dbReference type="EMBL" id="CAL4802975.1"/>
    </source>
</evidence>
<protein>
    <submittedName>
        <fullName evidence="2">Uncharacterized protein</fullName>
    </submittedName>
</protein>
<evidence type="ECO:0000313" key="4">
    <source>
        <dbReference type="Proteomes" id="UP001152797"/>
    </source>
</evidence>
<dbReference type="Proteomes" id="UP001152797">
    <property type="component" value="Unassembled WGS sequence"/>
</dbReference>
<proteinExistence type="predicted"/>
<gene>
    <name evidence="2" type="ORF">C1SCF055_LOCUS40480</name>
</gene>
<feature type="compositionally biased region" description="Basic and acidic residues" evidence="1">
    <location>
        <begin position="362"/>
        <end position="382"/>
    </location>
</feature>
<accession>A0A9P1DVM6</accession>
<dbReference type="EMBL" id="CAMXCT020006542">
    <property type="protein sequence ID" value="CAL1169038.1"/>
    <property type="molecule type" value="Genomic_DNA"/>
</dbReference>
<dbReference type="AlphaFoldDB" id="A0A9P1DVM6"/>
<dbReference type="EMBL" id="CAMXCT030006542">
    <property type="protein sequence ID" value="CAL4802975.1"/>
    <property type="molecule type" value="Genomic_DNA"/>
</dbReference>
<feature type="region of interest" description="Disordered" evidence="1">
    <location>
        <begin position="325"/>
        <end position="484"/>
    </location>
</feature>
<evidence type="ECO:0000313" key="2">
    <source>
        <dbReference type="EMBL" id="CAI4015663.1"/>
    </source>
</evidence>
<feature type="compositionally biased region" description="Low complexity" evidence="1">
    <location>
        <begin position="452"/>
        <end position="465"/>
    </location>
</feature>
<reference evidence="3 4" key="2">
    <citation type="submission" date="2024-05" db="EMBL/GenBank/DDBJ databases">
        <authorList>
            <person name="Chen Y."/>
            <person name="Shah S."/>
            <person name="Dougan E. K."/>
            <person name="Thang M."/>
            <person name="Chan C."/>
        </authorList>
    </citation>
    <scope>NUCLEOTIDE SEQUENCE [LARGE SCALE GENOMIC DNA]</scope>
</reference>
<feature type="compositionally biased region" description="Basic and acidic residues" evidence="1">
    <location>
        <begin position="429"/>
        <end position="441"/>
    </location>
</feature>
<dbReference type="EMBL" id="CAMXCT010006542">
    <property type="protein sequence ID" value="CAI4015663.1"/>
    <property type="molecule type" value="Genomic_DNA"/>
</dbReference>
<evidence type="ECO:0000256" key="1">
    <source>
        <dbReference type="SAM" id="MobiDB-lite"/>
    </source>
</evidence>
<name>A0A9P1DVM6_9DINO</name>
<comment type="caution">
    <text evidence="2">The sequence shown here is derived from an EMBL/GenBank/DDBJ whole genome shotgun (WGS) entry which is preliminary data.</text>
</comment>
<feature type="compositionally biased region" description="Low complexity" evidence="1">
    <location>
        <begin position="417"/>
        <end position="428"/>
    </location>
</feature>
<sequence length="585" mass="62820">MAGVAVELHGLADEWERDTTIRARLRDSGVLFVEESEGTRLATNIRGAERHAEVLLPLLPRLRRGDDIGMCTIPQLEVEISKLYSMVSATTTLPSSRGLVPDSQRVKLEAWFCKGFCVLVKRKLSRGQVPRSKVFRRLLSALSGQNWDDPAEPEGEEPHPENPEERDEDLALGDLGDGGSDPEGDASPLVIEDSQPEPEVADDEMEPLADEAGGNSVFDGSLSGSEAPGDEEAIPASTDAVRGSDSEIPSDPSESEPPKKAFESGEETVDHKPVKVQVFGKSPAFERAQAIQRMLQNARQRRQAMIAGIPQPACAGPIEIHDSLPFGADNVETQPVPEADAAAMASRLSRETEFEEPNLGEEDAKLLRRNQLDLKQASKDEDGACADGQKPAKAPRGRKPKGGPKAAAKAKAKAAAKAKASSAKAKAKASAEAKAKEEGPKAKSRARKNKAADPGDAAAVPGPAAEPKRKQKKAKHSAGPEVDRAVEAADAAVATLRKPKGEKCFAKRRMPSTPFQRAKFVAIRAAFESKIKPLLTAFSAHEDYFWTFTGKAWKTKHISLDNIDAEALVAAKAYVEQLVATGILE</sequence>
<feature type="compositionally biased region" description="Basic residues" evidence="1">
    <location>
        <begin position="393"/>
        <end position="416"/>
    </location>
</feature>
<feature type="region of interest" description="Disordered" evidence="1">
    <location>
        <begin position="145"/>
        <end position="274"/>
    </location>
</feature>